<reference evidence="1 2" key="1">
    <citation type="submission" date="2024-04" db="EMBL/GenBank/DDBJ databases">
        <title>genome sequences of Mucor flavus KT1a and Helicostylum pulchrum KT1b strains isolated from the surface of a dry-aged beef.</title>
        <authorList>
            <person name="Toyotome T."/>
            <person name="Hosono M."/>
            <person name="Torimaru M."/>
            <person name="Fukuda K."/>
            <person name="Mikami N."/>
        </authorList>
    </citation>
    <scope>NUCLEOTIDE SEQUENCE [LARGE SCALE GENOMIC DNA]</scope>
    <source>
        <strain evidence="1 2">KT1a</strain>
    </source>
</reference>
<dbReference type="Proteomes" id="UP001473302">
    <property type="component" value="Unassembled WGS sequence"/>
</dbReference>
<evidence type="ECO:0000313" key="1">
    <source>
        <dbReference type="EMBL" id="GAA5815588.1"/>
    </source>
</evidence>
<sequence length="109" mass="10308">ANGTGVGIVAGASAGVGAGVGVGTGVGTGVGVGDGIGVGAAAGATAGSSLPSSKIFLHFSTSGTSSDNADIAFVKTFSVSSHTSNKSSVGFVLSSIRSWNTRAAIEYNN</sequence>
<proteinExistence type="predicted"/>
<gene>
    <name evidence="1" type="ORF">MFLAVUS_009100</name>
</gene>
<feature type="non-terminal residue" evidence="1">
    <location>
        <position position="1"/>
    </location>
</feature>
<evidence type="ECO:0000313" key="2">
    <source>
        <dbReference type="Proteomes" id="UP001473302"/>
    </source>
</evidence>
<name>A0ABP9Z8Z9_9FUNG</name>
<organism evidence="1 2">
    <name type="scientific">Mucor flavus</name>
    <dbReference type="NCBI Taxonomy" id="439312"/>
    <lineage>
        <taxon>Eukaryota</taxon>
        <taxon>Fungi</taxon>
        <taxon>Fungi incertae sedis</taxon>
        <taxon>Mucoromycota</taxon>
        <taxon>Mucoromycotina</taxon>
        <taxon>Mucoromycetes</taxon>
        <taxon>Mucorales</taxon>
        <taxon>Mucorineae</taxon>
        <taxon>Mucoraceae</taxon>
        <taxon>Mucor</taxon>
    </lineage>
</organism>
<dbReference type="EMBL" id="BAABUK010000026">
    <property type="protein sequence ID" value="GAA5815588.1"/>
    <property type="molecule type" value="Genomic_DNA"/>
</dbReference>
<comment type="caution">
    <text evidence="1">The sequence shown here is derived from an EMBL/GenBank/DDBJ whole genome shotgun (WGS) entry which is preliminary data.</text>
</comment>
<keyword evidence="2" id="KW-1185">Reference proteome</keyword>
<protein>
    <submittedName>
        <fullName evidence="1">Uncharacterized protein</fullName>
    </submittedName>
</protein>
<accession>A0ABP9Z8Z9</accession>